<keyword evidence="9 11" id="KW-1133">Transmembrane helix</keyword>
<evidence type="ECO:0000256" key="2">
    <source>
        <dbReference type="ARBA" id="ARBA00004687"/>
    </source>
</evidence>
<comment type="subcellular location">
    <subcellularLocation>
        <location evidence="1 11">Endoplasmic reticulum membrane</location>
        <topology evidence="1 11">Multi-pass membrane protein</topology>
    </subcellularLocation>
</comment>
<dbReference type="InterPro" id="IPR007315">
    <property type="entry name" value="PIG-V/Gpi18"/>
</dbReference>
<keyword evidence="7 11" id="KW-0812">Transmembrane</keyword>
<feature type="transmembrane region" description="Helical" evidence="11">
    <location>
        <begin position="123"/>
        <end position="149"/>
    </location>
</feature>
<dbReference type="STRING" id="4432.A0A1U8BBM3"/>
<dbReference type="FunCoup" id="A0A1U8BBM3">
    <property type="interactions" value="3481"/>
</dbReference>
<evidence type="ECO:0000256" key="4">
    <source>
        <dbReference type="ARBA" id="ARBA00022502"/>
    </source>
</evidence>
<feature type="transmembrane region" description="Helical" evidence="11">
    <location>
        <begin position="321"/>
        <end position="340"/>
    </location>
</feature>
<dbReference type="eggNOG" id="KOG2647">
    <property type="taxonomic scope" value="Eukaryota"/>
</dbReference>
<dbReference type="EC" id="2.4.1.-" evidence="11"/>
<evidence type="ECO:0000256" key="7">
    <source>
        <dbReference type="ARBA" id="ARBA00022692"/>
    </source>
</evidence>
<name>A0A1U8BBM3_NELNU</name>
<reference evidence="13" key="1">
    <citation type="submission" date="2025-08" db="UniProtKB">
        <authorList>
            <consortium name="RefSeq"/>
        </authorList>
    </citation>
    <scope>IDENTIFICATION</scope>
</reference>
<dbReference type="InParanoid" id="A0A1U8BBM3"/>
<evidence type="ECO:0000256" key="5">
    <source>
        <dbReference type="ARBA" id="ARBA00022676"/>
    </source>
</evidence>
<keyword evidence="10 11" id="KW-0472">Membrane</keyword>
<evidence type="ECO:0000256" key="11">
    <source>
        <dbReference type="RuleBase" id="RU363112"/>
    </source>
</evidence>
<dbReference type="KEGG" id="nnu:104611709"/>
<evidence type="ECO:0000256" key="10">
    <source>
        <dbReference type="ARBA" id="ARBA00023136"/>
    </source>
</evidence>
<feature type="transmembrane region" description="Helical" evidence="11">
    <location>
        <begin position="482"/>
        <end position="505"/>
    </location>
</feature>
<dbReference type="GO" id="GO:0000009">
    <property type="term" value="F:alpha-1,6-mannosyltransferase activity"/>
    <property type="evidence" value="ECO:0007669"/>
    <property type="project" value="InterPro"/>
</dbReference>
<organism evidence="12 13">
    <name type="scientific">Nelumbo nucifera</name>
    <name type="common">Sacred lotus</name>
    <dbReference type="NCBI Taxonomy" id="4432"/>
    <lineage>
        <taxon>Eukaryota</taxon>
        <taxon>Viridiplantae</taxon>
        <taxon>Streptophyta</taxon>
        <taxon>Embryophyta</taxon>
        <taxon>Tracheophyta</taxon>
        <taxon>Spermatophyta</taxon>
        <taxon>Magnoliopsida</taxon>
        <taxon>Proteales</taxon>
        <taxon>Nelumbonaceae</taxon>
        <taxon>Nelumbo</taxon>
    </lineage>
</organism>
<dbReference type="UniPathway" id="UPA00196"/>
<comment type="pathway">
    <text evidence="2 11">Glycolipid biosynthesis; glycosylphosphatidylinositol-anchor biosynthesis.</text>
</comment>
<dbReference type="GO" id="GO:0006506">
    <property type="term" value="P:GPI anchor biosynthetic process"/>
    <property type="evidence" value="ECO:0000318"/>
    <property type="project" value="GO_Central"/>
</dbReference>
<dbReference type="GeneID" id="104611709"/>
<dbReference type="Pfam" id="PF04188">
    <property type="entry name" value="Mannosyl_trans2"/>
    <property type="match status" value="1"/>
</dbReference>
<evidence type="ECO:0000256" key="1">
    <source>
        <dbReference type="ARBA" id="ARBA00004477"/>
    </source>
</evidence>
<keyword evidence="8 11" id="KW-0256">Endoplasmic reticulum</keyword>
<dbReference type="OrthoDB" id="10252502at2759"/>
<feature type="transmembrane region" description="Helical" evidence="11">
    <location>
        <begin position="161"/>
        <end position="181"/>
    </location>
</feature>
<keyword evidence="6 11" id="KW-0808">Transferase</keyword>
<dbReference type="GO" id="GO:0000030">
    <property type="term" value="F:mannosyltransferase activity"/>
    <property type="evidence" value="ECO:0000318"/>
    <property type="project" value="GO_Central"/>
</dbReference>
<feature type="transmembrane region" description="Helical" evidence="11">
    <location>
        <begin position="15"/>
        <end position="38"/>
    </location>
</feature>
<evidence type="ECO:0000313" key="12">
    <source>
        <dbReference type="Proteomes" id="UP000189703"/>
    </source>
</evidence>
<proteinExistence type="inferred from homology"/>
<dbReference type="GO" id="GO:0005789">
    <property type="term" value="C:endoplasmic reticulum membrane"/>
    <property type="evidence" value="ECO:0000318"/>
    <property type="project" value="GO_Central"/>
</dbReference>
<evidence type="ECO:0000256" key="9">
    <source>
        <dbReference type="ARBA" id="ARBA00022989"/>
    </source>
</evidence>
<protein>
    <recommendedName>
        <fullName evidence="11">GPI mannosyltransferase 2</fullName>
        <ecNumber evidence="11">2.4.1.-</ecNumber>
    </recommendedName>
</protein>
<dbReference type="GO" id="GO:0004376">
    <property type="term" value="F:GPI mannosyltransferase activity"/>
    <property type="evidence" value="ECO:0007669"/>
    <property type="project" value="InterPro"/>
</dbReference>
<dbReference type="RefSeq" id="XP_010277192.1">
    <property type="nucleotide sequence ID" value="XM_010278890.2"/>
</dbReference>
<evidence type="ECO:0000256" key="6">
    <source>
        <dbReference type="ARBA" id="ARBA00022679"/>
    </source>
</evidence>
<dbReference type="PANTHER" id="PTHR12468:SF2">
    <property type="entry name" value="GPI MANNOSYLTRANSFERASE 2"/>
    <property type="match status" value="1"/>
</dbReference>
<comment type="function">
    <text evidence="11">Mannosyltransferase involved in glycosylphosphatidylinositol-anchor biosynthesis.</text>
</comment>
<dbReference type="GO" id="GO:0031501">
    <property type="term" value="C:mannosyltransferase complex"/>
    <property type="evidence" value="ECO:0000318"/>
    <property type="project" value="GO_Central"/>
</dbReference>
<dbReference type="PANTHER" id="PTHR12468">
    <property type="entry name" value="GPI MANNOSYLTRANSFERASE 2"/>
    <property type="match status" value="1"/>
</dbReference>
<evidence type="ECO:0000256" key="3">
    <source>
        <dbReference type="ARBA" id="ARBA00008698"/>
    </source>
</evidence>
<dbReference type="AlphaFoldDB" id="A0A1U8BBM3"/>
<dbReference type="Proteomes" id="UP000189703">
    <property type="component" value="Unplaced"/>
</dbReference>
<keyword evidence="5 11" id="KW-0328">Glycosyltransferase</keyword>
<feature type="transmembrane region" description="Helical" evidence="11">
    <location>
        <begin position="98"/>
        <end position="117"/>
    </location>
</feature>
<keyword evidence="4 11" id="KW-0337">GPI-anchor biosynthesis</keyword>
<keyword evidence="12" id="KW-1185">Reference proteome</keyword>
<evidence type="ECO:0000313" key="13">
    <source>
        <dbReference type="RefSeq" id="XP_010277192.1"/>
    </source>
</evidence>
<dbReference type="OMA" id="GALFIWC"/>
<gene>
    <name evidence="13" type="primary">LOC104611709</name>
</gene>
<sequence>MSKDSSADEPNVSRMIFRVAIVSRLSVLVLIVFWRYLLSPYDTSASLNPSCLLDSTNQSSVESVLWPRVRVAVEDSIVWDSVYFVRIAQCGYEYEQTYAFLPLLPVCINVLSQTVFAPLVPLIGYRAVLGLSGYILNNVAFLFAAHYFHRLSIIILKDTKAALHASFLFCFNPASIFYSSIYSESLYALFSLGGIYHLLSSSNNIAMLLFALSGSARSNGVLNAGYFCFRAMHQAYDAIFQRKNIILAVEVLIVGAVRSLCVFAPFIAFQVYGYFNICHGHLPDEMEPWCKKRLPLLYDYIQSHYWGVGFLRYFQLKQLPNFLLASPILSLALHSILHYTKLRPDIVFSLGFRAPYEEKHAAAVLYCLKTGQRQKEAQISNNISSKFLLEDHTIRRRKQKSKEETRDSFGNLIPSGNGAYVTVKTGCTSILVLPFILHLGFMAATAFFVMHVQVATRFLSANPPLYWFASQLMVSPGISKRWGYLIWAYSAAYILLGSLLFSNFYPFT</sequence>
<comment type="similarity">
    <text evidence="3 11">Belongs to the PIGV family.</text>
</comment>
<feature type="transmembrane region" description="Helical" evidence="11">
    <location>
        <begin position="430"/>
        <end position="450"/>
    </location>
</feature>
<feature type="transmembrane region" description="Helical" evidence="11">
    <location>
        <begin position="251"/>
        <end position="275"/>
    </location>
</feature>
<evidence type="ECO:0000256" key="8">
    <source>
        <dbReference type="ARBA" id="ARBA00022824"/>
    </source>
</evidence>
<accession>A0A1U8BBM3</accession>